<gene>
    <name evidence="1" type="ORF">g.30667</name>
</gene>
<dbReference type="PROSITE" id="PS51257">
    <property type="entry name" value="PROKAR_LIPOPROTEIN"/>
    <property type="match status" value="1"/>
</dbReference>
<protein>
    <submittedName>
        <fullName evidence="1">Uncharacterized protein</fullName>
    </submittedName>
</protein>
<sequence>MSSKASVAEVVRLWSVVWFIFACVSGCNAKLLSFLLYNYNYNSNEDEDNVGYKFTLQCWSSLLELFTSTDSVHIPRQVLSINAASIDSAVLHNSNRRISTSSSTV</sequence>
<evidence type="ECO:0000313" key="1">
    <source>
        <dbReference type="EMBL" id="JAQ03031.1"/>
    </source>
</evidence>
<dbReference type="AlphaFoldDB" id="A0A146L3C0"/>
<organism evidence="1">
    <name type="scientific">Lygus hesperus</name>
    <name type="common">Western plant bug</name>
    <dbReference type="NCBI Taxonomy" id="30085"/>
    <lineage>
        <taxon>Eukaryota</taxon>
        <taxon>Metazoa</taxon>
        <taxon>Ecdysozoa</taxon>
        <taxon>Arthropoda</taxon>
        <taxon>Hexapoda</taxon>
        <taxon>Insecta</taxon>
        <taxon>Pterygota</taxon>
        <taxon>Neoptera</taxon>
        <taxon>Paraneoptera</taxon>
        <taxon>Hemiptera</taxon>
        <taxon>Heteroptera</taxon>
        <taxon>Panheteroptera</taxon>
        <taxon>Cimicomorpha</taxon>
        <taxon>Miridae</taxon>
        <taxon>Mirini</taxon>
        <taxon>Lygus</taxon>
    </lineage>
</organism>
<reference evidence="1" key="1">
    <citation type="journal article" date="2016" name="Gigascience">
        <title>De novo construction of an expanded transcriptome assembly for the western tarnished plant bug, Lygus hesperus.</title>
        <authorList>
            <person name="Tassone E.E."/>
            <person name="Geib S.M."/>
            <person name="Hall B."/>
            <person name="Fabrick J.A."/>
            <person name="Brent C.S."/>
            <person name="Hull J.J."/>
        </authorList>
    </citation>
    <scope>NUCLEOTIDE SEQUENCE</scope>
</reference>
<name>A0A146L3C0_LYGHE</name>
<accession>A0A146L3C0</accession>
<proteinExistence type="predicted"/>
<dbReference type="EMBL" id="GDHC01015598">
    <property type="protein sequence ID" value="JAQ03031.1"/>
    <property type="molecule type" value="Transcribed_RNA"/>
</dbReference>